<dbReference type="Proteomes" id="UP001165060">
    <property type="component" value="Unassembled WGS sequence"/>
</dbReference>
<reference evidence="2 3" key="1">
    <citation type="journal article" date="2023" name="Commun. Biol.">
        <title>Genome analysis of Parmales, the sister group of diatoms, reveals the evolutionary specialization of diatoms from phago-mixotrophs to photoautotrophs.</title>
        <authorList>
            <person name="Ban H."/>
            <person name="Sato S."/>
            <person name="Yoshikawa S."/>
            <person name="Yamada K."/>
            <person name="Nakamura Y."/>
            <person name="Ichinomiya M."/>
            <person name="Sato N."/>
            <person name="Blanc-Mathieu R."/>
            <person name="Endo H."/>
            <person name="Kuwata A."/>
            <person name="Ogata H."/>
        </authorList>
    </citation>
    <scope>NUCLEOTIDE SEQUENCE [LARGE SCALE GENOMIC DNA]</scope>
</reference>
<keyword evidence="3" id="KW-1185">Reference proteome</keyword>
<feature type="compositionally biased region" description="Acidic residues" evidence="1">
    <location>
        <begin position="109"/>
        <end position="123"/>
    </location>
</feature>
<evidence type="ECO:0000256" key="1">
    <source>
        <dbReference type="SAM" id="MobiDB-lite"/>
    </source>
</evidence>
<name>A0ABQ6MNM7_9STRA</name>
<gene>
    <name evidence="2" type="ORF">TeGR_g10869</name>
</gene>
<sequence>MSNAKVSVSGGPDSPGGAGDADGRKRKTPTEADSFPDMSANMSTAWRNSITDQLEKLKDRVAELEMWHLGMGEIAKKNPNLEFQFADLEKKVAAIEAENKKLRARLGDEKDDDDDDEDDDAEGPPEKRVKFSGGTKE</sequence>
<organism evidence="2 3">
    <name type="scientific">Tetraparma gracilis</name>
    <dbReference type="NCBI Taxonomy" id="2962635"/>
    <lineage>
        <taxon>Eukaryota</taxon>
        <taxon>Sar</taxon>
        <taxon>Stramenopiles</taxon>
        <taxon>Ochrophyta</taxon>
        <taxon>Bolidophyceae</taxon>
        <taxon>Parmales</taxon>
        <taxon>Triparmaceae</taxon>
        <taxon>Tetraparma</taxon>
    </lineage>
</organism>
<dbReference type="EMBL" id="BRYB01003017">
    <property type="protein sequence ID" value="GMI29080.1"/>
    <property type="molecule type" value="Genomic_DNA"/>
</dbReference>
<feature type="compositionally biased region" description="Low complexity" evidence="1">
    <location>
        <begin position="1"/>
        <end position="12"/>
    </location>
</feature>
<accession>A0ABQ6MNM7</accession>
<evidence type="ECO:0000313" key="2">
    <source>
        <dbReference type="EMBL" id="GMI29080.1"/>
    </source>
</evidence>
<feature type="compositionally biased region" description="Basic and acidic residues" evidence="1">
    <location>
        <begin position="124"/>
        <end position="137"/>
    </location>
</feature>
<evidence type="ECO:0000313" key="3">
    <source>
        <dbReference type="Proteomes" id="UP001165060"/>
    </source>
</evidence>
<proteinExistence type="predicted"/>
<protein>
    <submittedName>
        <fullName evidence="2">Uncharacterized protein</fullName>
    </submittedName>
</protein>
<feature type="region of interest" description="Disordered" evidence="1">
    <location>
        <begin position="101"/>
        <end position="137"/>
    </location>
</feature>
<comment type="caution">
    <text evidence="2">The sequence shown here is derived from an EMBL/GenBank/DDBJ whole genome shotgun (WGS) entry which is preliminary data.</text>
</comment>
<feature type="region of interest" description="Disordered" evidence="1">
    <location>
        <begin position="1"/>
        <end position="46"/>
    </location>
</feature>